<comment type="subcellular location">
    <subcellularLocation>
        <location evidence="1">Membrane</location>
        <topology evidence="1">Multi-pass membrane protein</topology>
    </subcellularLocation>
</comment>
<feature type="compositionally biased region" description="Polar residues" evidence="6">
    <location>
        <begin position="402"/>
        <end position="415"/>
    </location>
</feature>
<keyword evidence="4" id="KW-1133">Transmembrane helix</keyword>
<keyword evidence="8" id="KW-1185">Reference proteome</keyword>
<sequence length="646" mass="70466">MPLVVPVLRLFMVFMNVYDTYKTLKIPTGRKGGPPSIRAMTQRKRDLKGCLAVWVVWCCLASYERTFDRFISFIVPFYSEFKSVVFLFLLLTRAKGAEPLYLHILRPLIKPYVDTVDPLLDLARDIGDFLFALSQVPLNYVLSLSGLPWHTEENEEFSETSASGLNTSSIPTAAKAYATVKSNSLVVEKRPASMHTISADRVTRRPPVDSYESMSIRGRRSKSTSMATLSHYSSNTVGRVNARPVSNNPRKAAYQIWYPPTPEYEEEPKQSRLSIGRSGMANASTPNLIQPGAPPPSVVVTEPTAVQSEDWRHYPAFPSAYPPTPLPASHSLPVTTPSGQDDPLPTQVVAISSVPEDDVMNHSHDFDVPMRQAYEPTRPSSSSDSSDESSSLSGVHPGVQEFRSSNLKGIVGNQSESDHAYTDDEEDDFDVTLRTPYRSSVASKASSSAGSLPSDLTTNDNASSLRTGSSSESTRSFNTSASSSHAGRKRSYPAATVKGRAATVSAIRNNTTIRDKATSHKNALHSGPSDSESDDHDTDSEDSGAGAKRRKVLEPIRRTTHLRPTTKPTANVRRPPLATRNPLGPTRGKAIAPAHKTHTRGGSRGASQTGAAASREDLHRHAQRRTSKAASQDSTHSRTGTIRNKV</sequence>
<dbReference type="PANTHER" id="PTHR12300:SF161">
    <property type="entry name" value="RECEPTOR EXPRESSION-ENHANCING PROTEIN"/>
    <property type="match status" value="1"/>
</dbReference>
<organism evidence="7 8">
    <name type="scientific">Rhizopogon vesiculosus</name>
    <dbReference type="NCBI Taxonomy" id="180088"/>
    <lineage>
        <taxon>Eukaryota</taxon>
        <taxon>Fungi</taxon>
        <taxon>Dikarya</taxon>
        <taxon>Basidiomycota</taxon>
        <taxon>Agaricomycotina</taxon>
        <taxon>Agaricomycetes</taxon>
        <taxon>Agaricomycetidae</taxon>
        <taxon>Boletales</taxon>
        <taxon>Suillineae</taxon>
        <taxon>Rhizopogonaceae</taxon>
        <taxon>Rhizopogon</taxon>
    </lineage>
</organism>
<feature type="compositionally biased region" description="Low complexity" evidence="6">
    <location>
        <begin position="441"/>
        <end position="454"/>
    </location>
</feature>
<evidence type="ECO:0000256" key="5">
    <source>
        <dbReference type="ARBA" id="ARBA00023136"/>
    </source>
</evidence>
<dbReference type="AlphaFoldDB" id="A0A1J8QF83"/>
<feature type="compositionally biased region" description="Acidic residues" evidence="6">
    <location>
        <begin position="531"/>
        <end position="542"/>
    </location>
</feature>
<feature type="region of interest" description="Disordered" evidence="6">
    <location>
        <begin position="203"/>
        <end position="227"/>
    </location>
</feature>
<evidence type="ECO:0000256" key="2">
    <source>
        <dbReference type="ARBA" id="ARBA00008573"/>
    </source>
</evidence>
<dbReference type="Pfam" id="PF03134">
    <property type="entry name" value="TB2_DP1_HVA22"/>
    <property type="match status" value="1"/>
</dbReference>
<comment type="similarity">
    <text evidence="2">Belongs to the DP1 family.</text>
</comment>
<feature type="compositionally biased region" description="Polar residues" evidence="6">
    <location>
        <begin position="628"/>
        <end position="646"/>
    </location>
</feature>
<feature type="compositionally biased region" description="Basic and acidic residues" evidence="6">
    <location>
        <begin position="359"/>
        <end position="368"/>
    </location>
</feature>
<evidence type="ECO:0000256" key="3">
    <source>
        <dbReference type="ARBA" id="ARBA00022692"/>
    </source>
</evidence>
<evidence type="ECO:0008006" key="9">
    <source>
        <dbReference type="Google" id="ProtNLM"/>
    </source>
</evidence>
<keyword evidence="5" id="KW-0472">Membrane</keyword>
<dbReference type="PANTHER" id="PTHR12300">
    <property type="entry name" value="HVA22-LIKE PROTEINS"/>
    <property type="match status" value="1"/>
</dbReference>
<evidence type="ECO:0000313" key="7">
    <source>
        <dbReference type="EMBL" id="OJA19319.1"/>
    </source>
</evidence>
<name>A0A1J8QF83_9AGAM</name>
<accession>A0A1J8QF83</accession>
<evidence type="ECO:0000256" key="6">
    <source>
        <dbReference type="SAM" id="MobiDB-lite"/>
    </source>
</evidence>
<feature type="region of interest" description="Disordered" evidence="6">
    <location>
        <begin position="441"/>
        <end position="646"/>
    </location>
</feature>
<dbReference type="OrthoDB" id="434647at2759"/>
<keyword evidence="3" id="KW-0812">Transmembrane</keyword>
<dbReference type="Proteomes" id="UP000183567">
    <property type="component" value="Unassembled WGS sequence"/>
</dbReference>
<dbReference type="InterPro" id="IPR004345">
    <property type="entry name" value="TB2_DP1_HVA22"/>
</dbReference>
<evidence type="ECO:0000256" key="1">
    <source>
        <dbReference type="ARBA" id="ARBA00004141"/>
    </source>
</evidence>
<comment type="caution">
    <text evidence="7">The sequence shown here is derived from an EMBL/GenBank/DDBJ whole genome shotgun (WGS) entry which is preliminary data.</text>
</comment>
<protein>
    <recommendedName>
        <fullName evidence="9">Protein YOP1</fullName>
    </recommendedName>
</protein>
<gene>
    <name evidence="7" type="ORF">AZE42_00412</name>
</gene>
<evidence type="ECO:0000313" key="8">
    <source>
        <dbReference type="Proteomes" id="UP000183567"/>
    </source>
</evidence>
<reference evidence="7 8" key="1">
    <citation type="submission" date="2016-03" db="EMBL/GenBank/DDBJ databases">
        <title>Comparative genomics of the ectomycorrhizal sister species Rhizopogon vinicolor and Rhizopogon vesiculosus (Basidiomycota: Boletales) reveals a divergence of the mating type B locus.</title>
        <authorList>
            <person name="Mujic A.B."/>
            <person name="Kuo A."/>
            <person name="Tritt A."/>
            <person name="Lipzen A."/>
            <person name="Chen C."/>
            <person name="Johnson J."/>
            <person name="Sharma A."/>
            <person name="Barry K."/>
            <person name="Grigoriev I.V."/>
            <person name="Spatafora J.W."/>
        </authorList>
    </citation>
    <scope>NUCLEOTIDE SEQUENCE [LARGE SCALE GENOMIC DNA]</scope>
    <source>
        <strain evidence="7 8">AM-OR11-056</strain>
    </source>
</reference>
<feature type="region of interest" description="Disordered" evidence="6">
    <location>
        <begin position="358"/>
        <end position="427"/>
    </location>
</feature>
<feature type="compositionally biased region" description="Low complexity" evidence="6">
    <location>
        <begin position="380"/>
        <end position="393"/>
    </location>
</feature>
<proteinExistence type="inferred from homology"/>
<feature type="compositionally biased region" description="Low complexity" evidence="6">
    <location>
        <begin position="463"/>
        <end position="484"/>
    </location>
</feature>
<dbReference type="GO" id="GO:0016020">
    <property type="term" value="C:membrane"/>
    <property type="evidence" value="ECO:0007669"/>
    <property type="project" value="UniProtKB-SubCell"/>
</dbReference>
<evidence type="ECO:0000256" key="4">
    <source>
        <dbReference type="ARBA" id="ARBA00022989"/>
    </source>
</evidence>
<dbReference type="EMBL" id="LVVM01001096">
    <property type="protein sequence ID" value="OJA19319.1"/>
    <property type="molecule type" value="Genomic_DNA"/>
</dbReference>